<evidence type="ECO:0000256" key="2">
    <source>
        <dbReference type="ARBA" id="ARBA00004123"/>
    </source>
</evidence>
<dbReference type="OrthoDB" id="2959108at2759"/>
<evidence type="ECO:0000256" key="12">
    <source>
        <dbReference type="ARBA" id="ARBA00073453"/>
    </source>
</evidence>
<feature type="domain" description="XPG-I" evidence="14">
    <location>
        <begin position="129"/>
        <end position="199"/>
    </location>
</feature>
<dbReference type="GO" id="GO:0009650">
    <property type="term" value="P:UV protection"/>
    <property type="evidence" value="ECO:0007669"/>
    <property type="project" value="UniProtKB-ARBA"/>
</dbReference>
<reference evidence="16" key="1">
    <citation type="journal article" date="2021" name="Nat. Commun.">
        <title>Genomic analyses provide insights into spinach domestication and the genetic basis of agronomic traits.</title>
        <authorList>
            <person name="Cai X."/>
            <person name="Sun X."/>
            <person name="Xu C."/>
            <person name="Sun H."/>
            <person name="Wang X."/>
            <person name="Ge C."/>
            <person name="Zhang Z."/>
            <person name="Wang Q."/>
            <person name="Fei Z."/>
            <person name="Jiao C."/>
            <person name="Wang Q."/>
        </authorList>
    </citation>
    <scope>NUCLEOTIDE SEQUENCE [LARGE SCALE GENOMIC DNA]</scope>
    <source>
        <strain evidence="16">cv. Varoflay</strain>
    </source>
</reference>
<protein>
    <recommendedName>
        <fullName evidence="12">Flap endonuclease GEN-like 1</fullName>
    </recommendedName>
</protein>
<evidence type="ECO:0000256" key="7">
    <source>
        <dbReference type="ARBA" id="ARBA00022801"/>
    </source>
</evidence>
<dbReference type="Gene3D" id="1.10.150.20">
    <property type="entry name" value="5' to 3' exonuclease, C-terminal subdomain"/>
    <property type="match status" value="1"/>
</dbReference>
<dbReference type="GO" id="GO:0017108">
    <property type="term" value="F:5'-flap endonuclease activity"/>
    <property type="evidence" value="ECO:0000318"/>
    <property type="project" value="GO_Central"/>
</dbReference>
<evidence type="ECO:0000256" key="11">
    <source>
        <dbReference type="ARBA" id="ARBA00038112"/>
    </source>
</evidence>
<keyword evidence="8" id="KW-0460">Magnesium</keyword>
<feature type="region of interest" description="Disordered" evidence="13">
    <location>
        <begin position="533"/>
        <end position="553"/>
    </location>
</feature>
<name>A0A9R0K7I3_SPIOL</name>
<evidence type="ECO:0000256" key="1">
    <source>
        <dbReference type="ARBA" id="ARBA00001946"/>
    </source>
</evidence>
<gene>
    <name evidence="17" type="primary">LOC110799559</name>
</gene>
<organism evidence="16 17">
    <name type="scientific">Spinacia oleracea</name>
    <name type="common">Spinach</name>
    <dbReference type="NCBI Taxonomy" id="3562"/>
    <lineage>
        <taxon>Eukaryota</taxon>
        <taxon>Viridiplantae</taxon>
        <taxon>Streptophyta</taxon>
        <taxon>Embryophyta</taxon>
        <taxon>Tracheophyta</taxon>
        <taxon>Spermatophyta</taxon>
        <taxon>Magnoliopsida</taxon>
        <taxon>eudicotyledons</taxon>
        <taxon>Gunneridae</taxon>
        <taxon>Pentapetalae</taxon>
        <taxon>Caryophyllales</taxon>
        <taxon>Chenopodiaceae</taxon>
        <taxon>Chenopodioideae</taxon>
        <taxon>Anserineae</taxon>
        <taxon>Spinacia</taxon>
    </lineage>
</organism>
<keyword evidence="3" id="KW-0540">Nuclease</keyword>
<dbReference type="CDD" id="cd09869">
    <property type="entry name" value="PIN_GEN1"/>
    <property type="match status" value="1"/>
</dbReference>
<dbReference type="SUPFAM" id="SSF47807">
    <property type="entry name" value="5' to 3' exonuclease, C-terminal subdomain"/>
    <property type="match status" value="1"/>
</dbReference>
<evidence type="ECO:0000256" key="10">
    <source>
        <dbReference type="ARBA" id="ARBA00023242"/>
    </source>
</evidence>
<dbReference type="RefSeq" id="XP_021860513.1">
    <property type="nucleotide sequence ID" value="XM_022004821.2"/>
</dbReference>
<dbReference type="InterPro" id="IPR036279">
    <property type="entry name" value="5-3_exonuclease_C_sf"/>
</dbReference>
<keyword evidence="16" id="KW-1185">Reference proteome</keyword>
<keyword evidence="4" id="KW-0479">Metal-binding</keyword>
<evidence type="ECO:0000256" key="6">
    <source>
        <dbReference type="ARBA" id="ARBA00022763"/>
    </source>
</evidence>
<evidence type="ECO:0000256" key="13">
    <source>
        <dbReference type="SAM" id="MobiDB-lite"/>
    </source>
</evidence>
<feature type="domain" description="XPG N-terminal" evidence="15">
    <location>
        <begin position="1"/>
        <end position="97"/>
    </location>
</feature>
<evidence type="ECO:0000256" key="8">
    <source>
        <dbReference type="ARBA" id="ARBA00022842"/>
    </source>
</evidence>
<comment type="similarity">
    <text evidence="11">Belongs to the XPG/RAD2 endonuclease family. GEN subfamily.</text>
</comment>
<dbReference type="GO" id="GO:0006281">
    <property type="term" value="P:DNA repair"/>
    <property type="evidence" value="ECO:0007669"/>
    <property type="project" value="UniProtKB-KW"/>
</dbReference>
<dbReference type="KEGG" id="soe:110799559"/>
<dbReference type="FunFam" id="1.10.150.20:FF:000030">
    <property type="entry name" value="Flap endonuclease GEN-like 1"/>
    <property type="match status" value="1"/>
</dbReference>
<dbReference type="SMART" id="SM00485">
    <property type="entry name" value="XPGN"/>
    <property type="match status" value="1"/>
</dbReference>
<dbReference type="Proteomes" id="UP000813463">
    <property type="component" value="Chromosome 2"/>
</dbReference>
<comment type="subcellular location">
    <subcellularLocation>
        <location evidence="2">Nucleus</location>
    </subcellularLocation>
</comment>
<dbReference type="PANTHER" id="PTHR11081:SF59">
    <property type="entry name" value="FI23547P1"/>
    <property type="match status" value="1"/>
</dbReference>
<evidence type="ECO:0000256" key="5">
    <source>
        <dbReference type="ARBA" id="ARBA00022759"/>
    </source>
</evidence>
<dbReference type="SUPFAM" id="SSF88723">
    <property type="entry name" value="PIN domain-like"/>
    <property type="match status" value="1"/>
</dbReference>
<dbReference type="FunFam" id="3.40.50.1010:FF:000032">
    <property type="entry name" value="Flap endonuclease GEN-like 1"/>
    <property type="match status" value="1"/>
</dbReference>
<evidence type="ECO:0000313" key="17">
    <source>
        <dbReference type="RefSeq" id="XP_021860513.1"/>
    </source>
</evidence>
<dbReference type="GO" id="GO:0005634">
    <property type="term" value="C:nucleus"/>
    <property type="evidence" value="ECO:0007669"/>
    <property type="project" value="UniProtKB-SubCell"/>
</dbReference>
<evidence type="ECO:0000259" key="15">
    <source>
        <dbReference type="SMART" id="SM00485"/>
    </source>
</evidence>
<evidence type="ECO:0000256" key="3">
    <source>
        <dbReference type="ARBA" id="ARBA00022722"/>
    </source>
</evidence>
<dbReference type="GO" id="GO:0046872">
    <property type="term" value="F:metal ion binding"/>
    <property type="evidence" value="ECO:0007669"/>
    <property type="project" value="UniProtKB-KW"/>
</dbReference>
<dbReference type="GO" id="GO:0009555">
    <property type="term" value="P:pollen development"/>
    <property type="evidence" value="ECO:0000318"/>
    <property type="project" value="GO_Central"/>
</dbReference>
<dbReference type="InterPro" id="IPR006084">
    <property type="entry name" value="XPG/Rad2"/>
</dbReference>
<keyword evidence="10" id="KW-0539">Nucleus</keyword>
<keyword evidence="7" id="KW-0378">Hydrolase</keyword>
<dbReference type="InterPro" id="IPR029060">
    <property type="entry name" value="PIN-like_dom_sf"/>
</dbReference>
<keyword evidence="6" id="KW-0227">DNA damage</keyword>
<evidence type="ECO:0000256" key="9">
    <source>
        <dbReference type="ARBA" id="ARBA00023204"/>
    </source>
</evidence>
<sequence>MGVGGKFWDALKPYARYEGFDFLRNKKVAVDLSFWIVQHETALKSSGVRNPHLRLMFFRTINLFSKFGAYPVFVVDGKPSHLKSKARIARFFRSSGIDLKDVPVAEEGVSVDRNKLFVKCVEECVDLLELLGMPVLRARGEAEALCAQLNSEGFVDACITSDSDAFLFGAKCVIKHVDPKSMGPFECYYVEDIEVGLGLGRKHLIAVSLLVGSDHNLNGVQGIGMETALRFVKKFNEDEVLQRLNEIGSGPMLPSDASFSSPGKCSRSPDVFLQKSKAPHCSFCGHPGNKTLHSRVPCEYCHSTTGTNCSKKSLKFKCECSGCERVREEKELKKNEKFHLRVCKKIAMECNFPCNEIIEIYLTNEDNDDFSARLLWKGPDIEMLIDFLACHLHWEPSYIRQHIFPMLSTIFLRDMALNPSDILLHGQYKFDSIQRVKIRYGHQYYVVRWGNFASVMSDVNCSVSSEGYYVVSDSESEDTQMDGPCNGLDELNVPQVQVDSGCSFILTDENLELVQAAFPAEVDSFWQQKEIKESKRRMSRPGGTCIESPSPNSGGVQLAITDYYRSSKLLNQAKDNHNSAQNEETGCLKEKRNASSSSLPKSVRRRLLFS</sequence>
<feature type="region of interest" description="Disordered" evidence="13">
    <location>
        <begin position="575"/>
        <end position="610"/>
    </location>
</feature>
<keyword evidence="9" id="KW-0234">DNA repair</keyword>
<dbReference type="PRINTS" id="PR00853">
    <property type="entry name" value="XPGRADSUPER"/>
</dbReference>
<dbReference type="Pfam" id="PF00752">
    <property type="entry name" value="XPG_N"/>
    <property type="match status" value="1"/>
</dbReference>
<proteinExistence type="inferred from homology"/>
<reference evidence="17" key="2">
    <citation type="submission" date="2025-08" db="UniProtKB">
        <authorList>
            <consortium name="RefSeq"/>
        </authorList>
    </citation>
    <scope>IDENTIFICATION</scope>
    <source>
        <tissue evidence="17">Leaf</tissue>
    </source>
</reference>
<accession>A0A9R0K7I3</accession>
<evidence type="ECO:0000256" key="4">
    <source>
        <dbReference type="ARBA" id="ARBA00022723"/>
    </source>
</evidence>
<keyword evidence="5" id="KW-0255">Endonuclease</keyword>
<dbReference type="Gene3D" id="3.40.50.1010">
    <property type="entry name" value="5'-nuclease"/>
    <property type="match status" value="1"/>
</dbReference>
<dbReference type="GeneID" id="110799559"/>
<dbReference type="PANTHER" id="PTHR11081">
    <property type="entry name" value="FLAP ENDONUCLEASE FAMILY MEMBER"/>
    <property type="match status" value="1"/>
</dbReference>
<evidence type="ECO:0000313" key="16">
    <source>
        <dbReference type="Proteomes" id="UP000813463"/>
    </source>
</evidence>
<comment type="cofactor">
    <cofactor evidence="1">
        <name>Mg(2+)</name>
        <dbReference type="ChEBI" id="CHEBI:18420"/>
    </cofactor>
</comment>
<dbReference type="Pfam" id="PF00867">
    <property type="entry name" value="XPG_I"/>
    <property type="match status" value="1"/>
</dbReference>
<evidence type="ECO:0000259" key="14">
    <source>
        <dbReference type="SMART" id="SM00484"/>
    </source>
</evidence>
<dbReference type="AlphaFoldDB" id="A0A9R0K7I3"/>
<dbReference type="SMART" id="SM00484">
    <property type="entry name" value="XPGI"/>
    <property type="match status" value="1"/>
</dbReference>
<dbReference type="InterPro" id="IPR006086">
    <property type="entry name" value="XPG-I_dom"/>
</dbReference>
<dbReference type="InterPro" id="IPR006085">
    <property type="entry name" value="XPG_DNA_repair_N"/>
</dbReference>